<dbReference type="EMBL" id="CP133612">
    <property type="protein sequence ID" value="WMV09560.1"/>
    <property type="molecule type" value="Genomic_DNA"/>
</dbReference>
<name>A0AAF0PTE6_SOLVR</name>
<sequence>MDKCGRRCEERQSLRAWSTAFLMSSITIVVWCFYFSNIRRNGSNAKRDFKANKTSSNI</sequence>
<evidence type="ECO:0000256" key="1">
    <source>
        <dbReference type="SAM" id="Phobius"/>
    </source>
</evidence>
<reference evidence="2" key="1">
    <citation type="submission" date="2023-08" db="EMBL/GenBank/DDBJ databases">
        <title>A de novo genome assembly of Solanum verrucosum Schlechtendal, a Mexican diploid species geographically isolated from the other diploid A-genome species in potato relatives.</title>
        <authorList>
            <person name="Hosaka K."/>
        </authorList>
    </citation>
    <scope>NUCLEOTIDE SEQUENCE</scope>
    <source>
        <tissue evidence="2">Young leaves</tissue>
    </source>
</reference>
<organism evidence="2 3">
    <name type="scientific">Solanum verrucosum</name>
    <dbReference type="NCBI Taxonomy" id="315347"/>
    <lineage>
        <taxon>Eukaryota</taxon>
        <taxon>Viridiplantae</taxon>
        <taxon>Streptophyta</taxon>
        <taxon>Embryophyta</taxon>
        <taxon>Tracheophyta</taxon>
        <taxon>Spermatophyta</taxon>
        <taxon>Magnoliopsida</taxon>
        <taxon>eudicotyledons</taxon>
        <taxon>Gunneridae</taxon>
        <taxon>Pentapetalae</taxon>
        <taxon>asterids</taxon>
        <taxon>lamiids</taxon>
        <taxon>Solanales</taxon>
        <taxon>Solanaceae</taxon>
        <taxon>Solanoideae</taxon>
        <taxon>Solaneae</taxon>
        <taxon>Solanum</taxon>
    </lineage>
</organism>
<dbReference type="Proteomes" id="UP001234989">
    <property type="component" value="Chromosome 1"/>
</dbReference>
<protein>
    <submittedName>
        <fullName evidence="2">Uncharacterized protein</fullName>
    </submittedName>
</protein>
<accession>A0AAF0PTE6</accession>
<keyword evidence="1" id="KW-0812">Transmembrane</keyword>
<evidence type="ECO:0000313" key="3">
    <source>
        <dbReference type="Proteomes" id="UP001234989"/>
    </source>
</evidence>
<feature type="transmembrane region" description="Helical" evidence="1">
    <location>
        <begin position="16"/>
        <end position="36"/>
    </location>
</feature>
<keyword evidence="1" id="KW-0472">Membrane</keyword>
<proteinExistence type="predicted"/>
<evidence type="ECO:0000313" key="2">
    <source>
        <dbReference type="EMBL" id="WMV09560.1"/>
    </source>
</evidence>
<gene>
    <name evidence="2" type="ORF">MTR67_002945</name>
</gene>
<keyword evidence="3" id="KW-1185">Reference proteome</keyword>
<keyword evidence="1" id="KW-1133">Transmembrane helix</keyword>
<dbReference type="AlphaFoldDB" id="A0AAF0PTE6"/>